<dbReference type="Gene3D" id="2.30.40.10">
    <property type="entry name" value="Urease, subunit C, domain 1"/>
    <property type="match status" value="1"/>
</dbReference>
<dbReference type="InterPro" id="IPR011059">
    <property type="entry name" value="Metal-dep_hydrolase_composite"/>
</dbReference>
<feature type="non-terminal residue" evidence="1">
    <location>
        <position position="126"/>
    </location>
</feature>
<comment type="caution">
    <text evidence="1">The sequence shown here is derived from an EMBL/GenBank/DDBJ whole genome shotgun (WGS) entry which is preliminary data.</text>
</comment>
<accession>A0A9P7F7M2</accession>
<keyword evidence="2" id="KW-1185">Reference proteome</keyword>
<evidence type="ECO:0008006" key="3">
    <source>
        <dbReference type="Google" id="ProtNLM"/>
    </source>
</evidence>
<dbReference type="AlphaFoldDB" id="A0A9P7F7M2"/>
<dbReference type="GO" id="GO:0016810">
    <property type="term" value="F:hydrolase activity, acting on carbon-nitrogen (but not peptide) bonds"/>
    <property type="evidence" value="ECO:0007669"/>
    <property type="project" value="InterPro"/>
</dbReference>
<feature type="non-terminal residue" evidence="1">
    <location>
        <position position="1"/>
    </location>
</feature>
<dbReference type="GeneID" id="64692236"/>
<dbReference type="EMBL" id="JABBWM010000028">
    <property type="protein sequence ID" value="KAG2108206.1"/>
    <property type="molecule type" value="Genomic_DNA"/>
</dbReference>
<evidence type="ECO:0000313" key="2">
    <source>
        <dbReference type="Proteomes" id="UP000823399"/>
    </source>
</evidence>
<evidence type="ECO:0000313" key="1">
    <source>
        <dbReference type="EMBL" id="KAG2108206.1"/>
    </source>
</evidence>
<organism evidence="1 2">
    <name type="scientific">Suillus discolor</name>
    <dbReference type="NCBI Taxonomy" id="1912936"/>
    <lineage>
        <taxon>Eukaryota</taxon>
        <taxon>Fungi</taxon>
        <taxon>Dikarya</taxon>
        <taxon>Basidiomycota</taxon>
        <taxon>Agaricomycotina</taxon>
        <taxon>Agaricomycetes</taxon>
        <taxon>Agaricomycetidae</taxon>
        <taxon>Boletales</taxon>
        <taxon>Suillineae</taxon>
        <taxon>Suillaceae</taxon>
        <taxon>Suillus</taxon>
    </lineage>
</organism>
<sequence length="126" mass="13795">NTTIWTAANDGYEVLNSDFLIHHGLIKSIGDVPLSLIQKVELKHGKLEDVDVQGAWVTPVIVDLHSHIGVGSMPELNDVLICYSTIAIRYHFLQVCSIDSLNTHDTSYELAIARGVTIVQFLPGSA</sequence>
<name>A0A9P7F7M2_9AGAM</name>
<dbReference type="OrthoDB" id="2662216at2759"/>
<proteinExistence type="predicted"/>
<reference evidence="1" key="1">
    <citation type="journal article" date="2020" name="New Phytol.">
        <title>Comparative genomics reveals dynamic genome evolution in host specialist ectomycorrhizal fungi.</title>
        <authorList>
            <person name="Lofgren L.A."/>
            <person name="Nguyen N.H."/>
            <person name="Vilgalys R."/>
            <person name="Ruytinx J."/>
            <person name="Liao H.L."/>
            <person name="Branco S."/>
            <person name="Kuo A."/>
            <person name="LaButti K."/>
            <person name="Lipzen A."/>
            <person name="Andreopoulos W."/>
            <person name="Pangilinan J."/>
            <person name="Riley R."/>
            <person name="Hundley H."/>
            <person name="Na H."/>
            <person name="Barry K."/>
            <person name="Grigoriev I.V."/>
            <person name="Stajich J.E."/>
            <person name="Kennedy P.G."/>
        </authorList>
    </citation>
    <scope>NUCLEOTIDE SEQUENCE</scope>
    <source>
        <strain evidence="1">FC423</strain>
    </source>
</reference>
<protein>
    <recommendedName>
        <fullName evidence="3">Amidohydrolase-related domain-containing protein</fullName>
    </recommendedName>
</protein>
<gene>
    <name evidence="1" type="ORF">F5147DRAFT_525492</name>
</gene>
<dbReference type="RefSeq" id="XP_041292725.1">
    <property type="nucleotide sequence ID" value="XM_041429977.1"/>
</dbReference>
<dbReference type="Proteomes" id="UP000823399">
    <property type="component" value="Unassembled WGS sequence"/>
</dbReference>
<dbReference type="SUPFAM" id="SSF51338">
    <property type="entry name" value="Composite domain of metallo-dependent hydrolases"/>
    <property type="match status" value="1"/>
</dbReference>